<dbReference type="Proteomes" id="UP001345691">
    <property type="component" value="Unassembled WGS sequence"/>
</dbReference>
<accession>A0ABR0JFI3</accession>
<feature type="region of interest" description="Disordered" evidence="1">
    <location>
        <begin position="1"/>
        <end position="53"/>
    </location>
</feature>
<comment type="caution">
    <text evidence="2">The sequence shown here is derived from an EMBL/GenBank/DDBJ whole genome shotgun (WGS) entry which is preliminary data.</text>
</comment>
<sequence>MPFFRAHSKRSKSNERRSKTSTVASKPGTADSLFVPPRPPPPPPPPAFLPHRSDNVTRASFAYDNGTGTLDAQLVQADGLPMHFKTTDQLAEFIRNRSSSSVSSSHYSTVSTCYSPAQSEAHRVFSVQSNPYTLPRPDSHTVRAVSNPMIAGISRRYVSAPVVRVLPGATKKNEHQGYWMRKGTMRRLPVEGGKDSKVWWKKAKGDAEEERKYVETSGWYDD</sequence>
<evidence type="ECO:0000256" key="1">
    <source>
        <dbReference type="SAM" id="MobiDB-lite"/>
    </source>
</evidence>
<evidence type="ECO:0000313" key="2">
    <source>
        <dbReference type="EMBL" id="KAK5063480.1"/>
    </source>
</evidence>
<evidence type="ECO:0000313" key="3">
    <source>
        <dbReference type="Proteomes" id="UP001345691"/>
    </source>
</evidence>
<dbReference type="SUPFAM" id="SSF101447">
    <property type="entry name" value="Formin homology 2 domain (FH2 domain)"/>
    <property type="match status" value="1"/>
</dbReference>
<organism evidence="2 3">
    <name type="scientific">Exophiala sideris</name>
    <dbReference type="NCBI Taxonomy" id="1016849"/>
    <lineage>
        <taxon>Eukaryota</taxon>
        <taxon>Fungi</taxon>
        <taxon>Dikarya</taxon>
        <taxon>Ascomycota</taxon>
        <taxon>Pezizomycotina</taxon>
        <taxon>Eurotiomycetes</taxon>
        <taxon>Chaetothyriomycetidae</taxon>
        <taxon>Chaetothyriales</taxon>
        <taxon>Herpotrichiellaceae</taxon>
        <taxon>Exophiala</taxon>
    </lineage>
</organism>
<reference evidence="2 3" key="1">
    <citation type="submission" date="2023-08" db="EMBL/GenBank/DDBJ databases">
        <title>Black Yeasts Isolated from many extreme environments.</title>
        <authorList>
            <person name="Coleine C."/>
            <person name="Stajich J.E."/>
            <person name="Selbmann L."/>
        </authorList>
    </citation>
    <scope>NUCLEOTIDE SEQUENCE [LARGE SCALE GENOMIC DNA]</scope>
    <source>
        <strain evidence="2 3">CCFEE 6328</strain>
    </source>
</reference>
<keyword evidence="3" id="KW-1185">Reference proteome</keyword>
<name>A0ABR0JFI3_9EURO</name>
<feature type="compositionally biased region" description="Basic residues" evidence="1">
    <location>
        <begin position="1"/>
        <end position="11"/>
    </location>
</feature>
<gene>
    <name evidence="2" type="ORF">LTR69_004186</name>
</gene>
<dbReference type="EMBL" id="JAVRRF010000007">
    <property type="protein sequence ID" value="KAK5063480.1"/>
    <property type="molecule type" value="Genomic_DNA"/>
</dbReference>
<feature type="compositionally biased region" description="Pro residues" evidence="1">
    <location>
        <begin position="36"/>
        <end position="48"/>
    </location>
</feature>
<proteinExistence type="predicted"/>
<protein>
    <submittedName>
        <fullName evidence="2">Uncharacterized protein</fullName>
    </submittedName>
</protein>